<evidence type="ECO:0000256" key="5">
    <source>
        <dbReference type="SAM" id="Coils"/>
    </source>
</evidence>
<dbReference type="Pfam" id="PF03179">
    <property type="entry name" value="V-ATPase_G"/>
    <property type="match status" value="1"/>
</dbReference>
<evidence type="ECO:0000313" key="7">
    <source>
        <dbReference type="Proteomes" id="UP001057455"/>
    </source>
</evidence>
<reference evidence="6" key="1">
    <citation type="submission" date="2019-12" db="EMBL/GenBank/DDBJ databases">
        <title>Genome sequence of Babesia ovis.</title>
        <authorList>
            <person name="Yamagishi J."/>
            <person name="Sevinc F."/>
            <person name="Xuan X."/>
        </authorList>
    </citation>
    <scope>NUCLEOTIDE SEQUENCE</scope>
    <source>
        <strain evidence="6">Selcuk</strain>
    </source>
</reference>
<organism evidence="6 7">
    <name type="scientific">Babesia ovis</name>
    <dbReference type="NCBI Taxonomy" id="5869"/>
    <lineage>
        <taxon>Eukaryota</taxon>
        <taxon>Sar</taxon>
        <taxon>Alveolata</taxon>
        <taxon>Apicomplexa</taxon>
        <taxon>Aconoidasida</taxon>
        <taxon>Piroplasmida</taxon>
        <taxon>Babesiidae</taxon>
        <taxon>Babesia</taxon>
    </lineage>
</organism>
<feature type="coiled-coil region" evidence="5">
    <location>
        <begin position="7"/>
        <end position="53"/>
    </location>
</feature>
<keyword evidence="5" id="KW-0175">Coiled coil</keyword>
<dbReference type="Gene3D" id="1.20.5.2950">
    <property type="match status" value="1"/>
</dbReference>
<name>A0A9W5WTH9_BABOV</name>
<dbReference type="InterPro" id="IPR005124">
    <property type="entry name" value="V-ATPase_G"/>
</dbReference>
<accession>A0A9W5WTH9</accession>
<keyword evidence="7" id="KW-1185">Reference proteome</keyword>
<evidence type="ECO:0000256" key="4">
    <source>
        <dbReference type="ARBA" id="ARBA00023065"/>
    </source>
</evidence>
<evidence type="ECO:0000256" key="2">
    <source>
        <dbReference type="ARBA" id="ARBA00022448"/>
    </source>
</evidence>
<evidence type="ECO:0000256" key="1">
    <source>
        <dbReference type="ARBA" id="ARBA00010066"/>
    </source>
</evidence>
<keyword evidence="3" id="KW-0375">Hydrogen ion transport</keyword>
<proteinExistence type="inferred from homology"/>
<dbReference type="GO" id="GO:0046961">
    <property type="term" value="F:proton-transporting ATPase activity, rotational mechanism"/>
    <property type="evidence" value="ECO:0007669"/>
    <property type="project" value="InterPro"/>
</dbReference>
<keyword evidence="2" id="KW-0813">Transport</keyword>
<dbReference type="Proteomes" id="UP001057455">
    <property type="component" value="Unassembled WGS sequence"/>
</dbReference>
<dbReference type="AlphaFoldDB" id="A0A9W5WTH9"/>
<dbReference type="GO" id="GO:0016471">
    <property type="term" value="C:vacuolar proton-transporting V-type ATPase complex"/>
    <property type="evidence" value="ECO:0007669"/>
    <property type="project" value="InterPro"/>
</dbReference>
<gene>
    <name evidence="6" type="ORF">BaOVIS_002150</name>
</gene>
<dbReference type="OrthoDB" id="250802at2759"/>
<dbReference type="EMBL" id="BLIY01000003">
    <property type="protein sequence ID" value="GFE52811.1"/>
    <property type="molecule type" value="Genomic_DNA"/>
</dbReference>
<sequence length="158" mass="17901">MSNAKGSNALIQQLLKAEEEAEAIVKRARENRVKLLNEAISAAENDLKVFSETEEKRLLEEYHQLLCANPSTPTFGRALPGDTLHKDAVSILTSSQEHGENEPQLDELDSKAKERIKKYDERFRECKDRLVNKLVAATIDVDVTVPDSFRYYVKQNSP</sequence>
<evidence type="ECO:0000256" key="3">
    <source>
        <dbReference type="ARBA" id="ARBA00022781"/>
    </source>
</evidence>
<comment type="caution">
    <text evidence="6">The sequence shown here is derived from an EMBL/GenBank/DDBJ whole genome shotgun (WGS) entry which is preliminary data.</text>
</comment>
<keyword evidence="4" id="KW-0406">Ion transport</keyword>
<evidence type="ECO:0000313" key="6">
    <source>
        <dbReference type="EMBL" id="GFE52811.1"/>
    </source>
</evidence>
<comment type="similarity">
    <text evidence="1">Belongs to the V-ATPase G subunit family.</text>
</comment>
<protein>
    <submittedName>
        <fullName evidence="6">Vacuolar ATP synthase subunit</fullName>
    </submittedName>
</protein>